<keyword evidence="2" id="KW-1185">Reference proteome</keyword>
<evidence type="ECO:0000313" key="1">
    <source>
        <dbReference type="EMBL" id="AVJ26942.1"/>
    </source>
</evidence>
<gene>
    <name evidence="1" type="ORF">CLM73_07280</name>
</gene>
<accession>A0A2S0I4I2</accession>
<evidence type="ECO:0000313" key="2">
    <source>
        <dbReference type="Proteomes" id="UP000239477"/>
    </source>
</evidence>
<reference evidence="1 2" key="1">
    <citation type="submission" date="2017-09" db="EMBL/GenBank/DDBJ databases">
        <title>Genomic, metabolic, and phenotypic characteristics of bacterial isolates from the natural microbiome of the model nematode Caenorhabditis elegans.</title>
        <authorList>
            <person name="Zimmermann J."/>
            <person name="Obeng N."/>
            <person name="Yang W."/>
            <person name="Obeng O."/>
            <person name="Kissoyan K."/>
            <person name="Pees B."/>
            <person name="Dirksen P."/>
            <person name="Hoppner M."/>
            <person name="Franke A."/>
            <person name="Rosenstiel P."/>
            <person name="Leippe M."/>
            <person name="Dierking K."/>
            <person name="Kaleta C."/>
            <person name="Schulenburg H."/>
        </authorList>
    </citation>
    <scope>NUCLEOTIDE SEQUENCE [LARGE SCALE GENOMIC DNA]</scope>
    <source>
        <strain evidence="1 2">MYb73</strain>
    </source>
</reference>
<protein>
    <submittedName>
        <fullName evidence="1">Uncharacterized protein</fullName>
    </submittedName>
</protein>
<dbReference type="OrthoDB" id="7853506at2"/>
<dbReference type="Proteomes" id="UP000239477">
    <property type="component" value="Chromosome"/>
</dbReference>
<dbReference type="RefSeq" id="WP_105237913.1">
    <property type="nucleotide sequence ID" value="NZ_CP023270.1"/>
</dbReference>
<sequence length="213" mass="24072">MSAFFFAGIPEYQLRAFRAVRSAFDNLSNVLTLAEILNTCAHCRENADENSFDVAIFTGNYARALVRTPGGYFSMAIPFQLVETGGQVSFVSDRLSEEISGRVISVFRNAINTAEVISFSHEDIILSLCENFGLEVSEALLYVDAFMELMSDDHGYLRFDDDPVNENGQIHPRYHFDFFFKNSTSIKIGAESKVDIGCFYALFDKTLPKRFMR</sequence>
<organism evidence="1 2">
    <name type="scientific">Achromobacter spanius</name>
    <dbReference type="NCBI Taxonomy" id="217203"/>
    <lineage>
        <taxon>Bacteria</taxon>
        <taxon>Pseudomonadati</taxon>
        <taxon>Pseudomonadota</taxon>
        <taxon>Betaproteobacteria</taxon>
        <taxon>Burkholderiales</taxon>
        <taxon>Alcaligenaceae</taxon>
        <taxon>Achromobacter</taxon>
    </lineage>
</organism>
<name>A0A2S0I4I2_9BURK</name>
<proteinExistence type="predicted"/>
<dbReference type="EMBL" id="CP023270">
    <property type="protein sequence ID" value="AVJ26942.1"/>
    <property type="molecule type" value="Genomic_DNA"/>
</dbReference>
<dbReference type="AlphaFoldDB" id="A0A2S0I4I2"/>